<organism evidence="2 3">
    <name type="scientific">Araneus ventricosus</name>
    <name type="common">Orbweaver spider</name>
    <name type="synonym">Epeira ventricosa</name>
    <dbReference type="NCBI Taxonomy" id="182803"/>
    <lineage>
        <taxon>Eukaryota</taxon>
        <taxon>Metazoa</taxon>
        <taxon>Ecdysozoa</taxon>
        <taxon>Arthropoda</taxon>
        <taxon>Chelicerata</taxon>
        <taxon>Arachnida</taxon>
        <taxon>Araneae</taxon>
        <taxon>Araneomorphae</taxon>
        <taxon>Entelegynae</taxon>
        <taxon>Araneoidea</taxon>
        <taxon>Araneidae</taxon>
        <taxon>Araneus</taxon>
    </lineage>
</organism>
<keyword evidence="3" id="KW-1185">Reference proteome</keyword>
<evidence type="ECO:0000313" key="3">
    <source>
        <dbReference type="Proteomes" id="UP000499080"/>
    </source>
</evidence>
<dbReference type="AlphaFoldDB" id="A0A4Y2MPZ9"/>
<name>A0A4Y2MPZ9_ARAVE</name>
<evidence type="ECO:0000256" key="1">
    <source>
        <dbReference type="SAM" id="MobiDB-lite"/>
    </source>
</evidence>
<dbReference type="EMBL" id="BGPR01007572">
    <property type="protein sequence ID" value="GBN27927.1"/>
    <property type="molecule type" value="Genomic_DNA"/>
</dbReference>
<sequence length="105" mass="11717">MTGAENGEKPFCQQNSFKPSNIRKKSVKKTDIFTVYGQRMSDKRRIGGRGQSQRITPPCRNIRVYMEEGCPDRWSDTVAPRIIAPLPAAHATTPRFTGVRPGDGP</sequence>
<protein>
    <submittedName>
        <fullName evidence="2">Uncharacterized protein</fullName>
    </submittedName>
</protein>
<proteinExistence type="predicted"/>
<dbReference type="Proteomes" id="UP000499080">
    <property type="component" value="Unassembled WGS sequence"/>
</dbReference>
<reference evidence="2 3" key="1">
    <citation type="journal article" date="2019" name="Sci. Rep.">
        <title>Orb-weaving spider Araneus ventricosus genome elucidates the spidroin gene catalogue.</title>
        <authorList>
            <person name="Kono N."/>
            <person name="Nakamura H."/>
            <person name="Ohtoshi R."/>
            <person name="Moran D.A.P."/>
            <person name="Shinohara A."/>
            <person name="Yoshida Y."/>
            <person name="Fujiwara M."/>
            <person name="Mori M."/>
            <person name="Tomita M."/>
            <person name="Arakawa K."/>
        </authorList>
    </citation>
    <scope>NUCLEOTIDE SEQUENCE [LARGE SCALE GENOMIC DNA]</scope>
</reference>
<gene>
    <name evidence="2" type="ORF">AVEN_147729_1</name>
</gene>
<accession>A0A4Y2MPZ9</accession>
<evidence type="ECO:0000313" key="2">
    <source>
        <dbReference type="EMBL" id="GBN27927.1"/>
    </source>
</evidence>
<feature type="region of interest" description="Disordered" evidence="1">
    <location>
        <begin position="1"/>
        <end position="24"/>
    </location>
</feature>
<comment type="caution">
    <text evidence="2">The sequence shown here is derived from an EMBL/GenBank/DDBJ whole genome shotgun (WGS) entry which is preliminary data.</text>
</comment>